<feature type="transmembrane region" description="Helical" evidence="6">
    <location>
        <begin position="178"/>
        <end position="197"/>
    </location>
</feature>
<name>A0AAP9GGA3_9VIBR</name>
<keyword evidence="2" id="KW-1003">Cell membrane</keyword>
<evidence type="ECO:0000256" key="3">
    <source>
        <dbReference type="ARBA" id="ARBA00022692"/>
    </source>
</evidence>
<feature type="transmembrane region" description="Helical" evidence="6">
    <location>
        <begin position="327"/>
        <end position="352"/>
    </location>
</feature>
<reference evidence="7 9" key="2">
    <citation type="submission" date="2018-10" db="EMBL/GenBank/DDBJ databases">
        <title>Whole Genome of Vibrio owensii strain 170502, isolated from Acute Hepatopancreatic Necrosis Disease (AHPND) shrimp.</title>
        <authorList>
            <person name="Yan M."/>
            <person name="Wang X."/>
            <person name="Wang Y."/>
        </authorList>
    </citation>
    <scope>NUCLEOTIDE SEQUENCE [LARGE SCALE GENOMIC DNA]</scope>
    <source>
        <strain evidence="7 9">1700302</strain>
    </source>
</reference>
<dbReference type="GO" id="GO:0015297">
    <property type="term" value="F:antiporter activity"/>
    <property type="evidence" value="ECO:0007669"/>
    <property type="project" value="InterPro"/>
</dbReference>
<dbReference type="GO" id="GO:0005886">
    <property type="term" value="C:plasma membrane"/>
    <property type="evidence" value="ECO:0007669"/>
    <property type="project" value="UniProtKB-SubCell"/>
</dbReference>
<feature type="transmembrane region" description="Helical" evidence="6">
    <location>
        <begin position="218"/>
        <end position="238"/>
    </location>
</feature>
<feature type="transmembrane region" description="Helical" evidence="6">
    <location>
        <begin position="144"/>
        <end position="166"/>
    </location>
</feature>
<evidence type="ECO:0000256" key="2">
    <source>
        <dbReference type="ARBA" id="ARBA00022475"/>
    </source>
</evidence>
<organism evidence="8 10">
    <name type="scientific">Vibrio owensii</name>
    <dbReference type="NCBI Taxonomy" id="696485"/>
    <lineage>
        <taxon>Bacteria</taxon>
        <taxon>Pseudomonadati</taxon>
        <taxon>Pseudomonadota</taxon>
        <taxon>Gammaproteobacteria</taxon>
        <taxon>Vibrionales</taxon>
        <taxon>Vibrionaceae</taxon>
        <taxon>Vibrio</taxon>
    </lineage>
</organism>
<feature type="transmembrane region" description="Helical" evidence="6">
    <location>
        <begin position="258"/>
        <end position="277"/>
    </location>
</feature>
<feature type="transmembrane region" description="Helical" evidence="6">
    <location>
        <begin position="298"/>
        <end position="321"/>
    </location>
</feature>
<proteinExistence type="predicted"/>
<evidence type="ECO:0000256" key="5">
    <source>
        <dbReference type="ARBA" id="ARBA00023136"/>
    </source>
</evidence>
<dbReference type="InterPro" id="IPR002528">
    <property type="entry name" value="MATE_fam"/>
</dbReference>
<accession>A0AAP9GGA3</accession>
<dbReference type="AlphaFoldDB" id="A0AAP9GGA3"/>
<dbReference type="RefSeq" id="WP_054824509.1">
    <property type="nucleotide sequence ID" value="NZ_CP033138.1"/>
</dbReference>
<feature type="transmembrane region" description="Helical" evidence="6">
    <location>
        <begin position="38"/>
        <end position="61"/>
    </location>
</feature>
<protein>
    <recommendedName>
        <fullName evidence="11">Polysaccharide biosynthesis protein C-terminal domain-containing protein</fullName>
    </recommendedName>
</protein>
<comment type="subcellular location">
    <subcellularLocation>
        <location evidence="1">Cell membrane</location>
        <topology evidence="1">Multi-pass membrane protein</topology>
    </subcellularLocation>
</comment>
<dbReference type="EMBL" id="CP033138">
    <property type="protein sequence ID" value="AYO17482.1"/>
    <property type="molecule type" value="Genomic_DNA"/>
</dbReference>
<evidence type="ECO:0000313" key="9">
    <source>
        <dbReference type="Proteomes" id="UP000272136"/>
    </source>
</evidence>
<keyword evidence="3 6" id="KW-0812">Transmembrane</keyword>
<dbReference type="Proteomes" id="UP000390336">
    <property type="component" value="Chromosome 2"/>
</dbReference>
<feature type="transmembrane region" description="Helical" evidence="6">
    <location>
        <begin position="116"/>
        <end position="137"/>
    </location>
</feature>
<reference evidence="8 10" key="1">
    <citation type="journal article" date="2015" name="Genome Announc.">
        <title>Draft Genome Sequence of Vibrio owensii Strain SH-14, Which Causes Shrimp Acute Hepatopancreatic Necrosis Disease.</title>
        <authorList>
            <person name="Liu L."/>
            <person name="Xiao J."/>
            <person name="Xia X."/>
            <person name="Pan Y."/>
            <person name="Yan S."/>
            <person name="Wang Y."/>
        </authorList>
    </citation>
    <scope>NUCLEOTIDE SEQUENCE [LARGE SCALE GENOMIC DNA]</scope>
    <source>
        <strain evidence="8 10">SH14</strain>
    </source>
</reference>
<dbReference type="PANTHER" id="PTHR30250:SF11">
    <property type="entry name" value="O-ANTIGEN TRANSPORTER-RELATED"/>
    <property type="match status" value="1"/>
</dbReference>
<dbReference type="PANTHER" id="PTHR30250">
    <property type="entry name" value="PST FAMILY PREDICTED COLANIC ACID TRANSPORTER"/>
    <property type="match status" value="1"/>
</dbReference>
<dbReference type="Pfam" id="PF01554">
    <property type="entry name" value="MatE"/>
    <property type="match status" value="1"/>
</dbReference>
<evidence type="ECO:0000313" key="8">
    <source>
        <dbReference type="EMBL" id="QGH49624.1"/>
    </source>
</evidence>
<dbReference type="GO" id="GO:0042910">
    <property type="term" value="F:xenobiotic transmembrane transporter activity"/>
    <property type="evidence" value="ECO:0007669"/>
    <property type="project" value="InterPro"/>
</dbReference>
<gene>
    <name evidence="8" type="ORF">APZ19_21255</name>
    <name evidence="7" type="ORF">D0812_24265</name>
</gene>
<keyword evidence="9" id="KW-1185">Reference proteome</keyword>
<evidence type="ECO:0000256" key="6">
    <source>
        <dbReference type="SAM" id="Phobius"/>
    </source>
</evidence>
<evidence type="ECO:0000256" key="1">
    <source>
        <dbReference type="ARBA" id="ARBA00004651"/>
    </source>
</evidence>
<evidence type="ECO:0000313" key="10">
    <source>
        <dbReference type="Proteomes" id="UP000390336"/>
    </source>
</evidence>
<dbReference type="InterPro" id="IPR050833">
    <property type="entry name" value="Poly_Biosynth_Transport"/>
</dbReference>
<evidence type="ECO:0008006" key="11">
    <source>
        <dbReference type="Google" id="ProtNLM"/>
    </source>
</evidence>
<dbReference type="Proteomes" id="UP000272136">
    <property type="component" value="Chromosome 2"/>
</dbReference>
<feature type="transmembrane region" description="Helical" evidence="6">
    <location>
        <begin position="82"/>
        <end position="104"/>
    </location>
</feature>
<evidence type="ECO:0000313" key="7">
    <source>
        <dbReference type="EMBL" id="AYO17482.1"/>
    </source>
</evidence>
<evidence type="ECO:0000256" key="4">
    <source>
        <dbReference type="ARBA" id="ARBA00022989"/>
    </source>
</evidence>
<keyword evidence="4 6" id="KW-1133">Transmembrane helix</keyword>
<sequence>MLLKLFYVFVIRTFGAVAGFVMSLAVANTTDVDSAGAFFFALALTQLGGGLLTLGSANVLVKVVGADFGVSWSRINQTVSSLIKTIFVLAALLLAISLTLPSQIACLLGMAELSELMPFIAFCMFCFALKQMFAAMLQGKQQAILASAVQNVIAQLSFITMLGVLVFLDFNQTGDSLFYIYFACVGSAMMFGAVLWFRTKGTSFDIKATLSPELKSSLSSLFVAMLMSQCAMWAGQFATAKYLSSSDVAFFASSQRTATLASFVLIAVNLVVAPKFAKAFAKGNSREVNKLSLLSSRLMIALAVPVLAFMVFFPEFLMGLFGEEYKVAAPLLQVLAVGQFINVITGSVGYLLNMTGHEKDMRNVVLFSGPLAIVLAFGLTSQFGLMGAAYATAISVATQNLLAVWMVKKRLGFNTLNIFRKVA</sequence>
<keyword evidence="5 6" id="KW-0472">Membrane</keyword>
<dbReference type="EMBL" id="CP045860">
    <property type="protein sequence ID" value="QGH49624.1"/>
    <property type="molecule type" value="Genomic_DNA"/>
</dbReference>
<feature type="transmembrane region" description="Helical" evidence="6">
    <location>
        <begin position="389"/>
        <end position="407"/>
    </location>
</feature>
<feature type="transmembrane region" description="Helical" evidence="6">
    <location>
        <begin position="364"/>
        <end position="383"/>
    </location>
</feature>
<feature type="transmembrane region" description="Helical" evidence="6">
    <location>
        <begin position="5"/>
        <end position="26"/>
    </location>
</feature>
<reference evidence="8" key="3">
    <citation type="submission" date="2019-11" db="EMBL/GenBank/DDBJ databases">
        <title>Complete genome sequence of Vibrio owensii SH-14 isolated from shrimp with acute hepatopancreatic necrosis diease.</title>
        <authorList>
            <person name="Liang X."/>
            <person name="Wang Y."/>
        </authorList>
    </citation>
    <scope>NUCLEOTIDE SEQUENCE</scope>
    <source>
        <strain evidence="8">SH14</strain>
    </source>
</reference>